<evidence type="ECO:0000259" key="1">
    <source>
        <dbReference type="Pfam" id="PF03551"/>
    </source>
</evidence>
<dbReference type="Gene3D" id="1.10.10.10">
    <property type="entry name" value="Winged helix-like DNA-binding domain superfamily/Winged helix DNA-binding domain"/>
    <property type="match status" value="1"/>
</dbReference>
<dbReference type="Pfam" id="PF03551">
    <property type="entry name" value="PadR"/>
    <property type="match status" value="1"/>
</dbReference>
<gene>
    <name evidence="3" type="ordered locus">Bcav_3177</name>
</gene>
<dbReference type="InterPro" id="IPR036388">
    <property type="entry name" value="WH-like_DNA-bd_sf"/>
</dbReference>
<dbReference type="InterPro" id="IPR005149">
    <property type="entry name" value="Tscrpt_reg_PadR_N"/>
</dbReference>
<dbReference type="KEGG" id="bcv:Bcav_3177"/>
<dbReference type="eggNOG" id="COG1695">
    <property type="taxonomic scope" value="Bacteria"/>
</dbReference>
<proteinExistence type="predicted"/>
<sequence length="204" mass="22251">MSVRNGLIALLSERPMGVYELRKEFDARTGGTWPVNIGQVYATVQRLVRDELVEPLPEDYEVASDVEFFRLTEAGYVAAEAWWAAPVDRSAPGRDELVIKLALAVSAPGVDVGAVVQAQRAESMRALRDFTRLKAGGPAPEQADRDTLAWSLVLDHLTFAAEAEVRWLDHVEVVVTRAAHGVVALSQGDSATDDATAVTNRARR</sequence>
<dbReference type="InterPro" id="IPR036390">
    <property type="entry name" value="WH_DNA-bd_sf"/>
</dbReference>
<name>C5C0M5_BEUC1</name>
<evidence type="ECO:0000313" key="3">
    <source>
        <dbReference type="EMBL" id="ACQ81421.1"/>
    </source>
</evidence>
<protein>
    <submittedName>
        <fullName evidence="3">Transcriptional regulator, PadR-like family</fullName>
    </submittedName>
</protein>
<dbReference type="OrthoDB" id="3186544at2"/>
<dbReference type="RefSeq" id="WP_015883661.1">
    <property type="nucleotide sequence ID" value="NC_012669.1"/>
</dbReference>
<organism evidence="3 4">
    <name type="scientific">Beutenbergia cavernae (strain ATCC BAA-8 / DSM 12333 / CCUG 43141 / JCM 11478 / NBRC 16432 / NCIMB 13614 / HKI 0122)</name>
    <dbReference type="NCBI Taxonomy" id="471853"/>
    <lineage>
        <taxon>Bacteria</taxon>
        <taxon>Bacillati</taxon>
        <taxon>Actinomycetota</taxon>
        <taxon>Actinomycetes</taxon>
        <taxon>Micrococcales</taxon>
        <taxon>Beutenbergiaceae</taxon>
        <taxon>Beutenbergia</taxon>
    </lineage>
</organism>
<dbReference type="SUPFAM" id="SSF46785">
    <property type="entry name" value="Winged helix' DNA-binding domain"/>
    <property type="match status" value="1"/>
</dbReference>
<dbReference type="Proteomes" id="UP000007962">
    <property type="component" value="Chromosome"/>
</dbReference>
<evidence type="ECO:0000313" key="4">
    <source>
        <dbReference type="Proteomes" id="UP000007962"/>
    </source>
</evidence>
<evidence type="ECO:0000259" key="2">
    <source>
        <dbReference type="Pfam" id="PF10400"/>
    </source>
</evidence>
<reference evidence="3 4" key="1">
    <citation type="journal article" date="2009" name="Stand. Genomic Sci.">
        <title>Complete genome sequence of Beutenbergia cavernae type strain (HKI 0122).</title>
        <authorList>
            <person name="Land M."/>
            <person name="Pukall R."/>
            <person name="Abt B."/>
            <person name="Goker M."/>
            <person name="Rohde M."/>
            <person name="Glavina Del Rio T."/>
            <person name="Tice H."/>
            <person name="Copeland A."/>
            <person name="Cheng J.F."/>
            <person name="Lucas S."/>
            <person name="Chen F."/>
            <person name="Nolan M."/>
            <person name="Bruce D."/>
            <person name="Goodwin L."/>
            <person name="Pitluck S."/>
            <person name="Ivanova N."/>
            <person name="Mavromatis K."/>
            <person name="Ovchinnikova G."/>
            <person name="Pati A."/>
            <person name="Chen A."/>
            <person name="Palaniappan K."/>
            <person name="Hauser L."/>
            <person name="Chang Y.J."/>
            <person name="Jefferies C.C."/>
            <person name="Saunders E."/>
            <person name="Brettin T."/>
            <person name="Detter J.C."/>
            <person name="Han C."/>
            <person name="Chain P."/>
            <person name="Bristow J."/>
            <person name="Eisen J.A."/>
            <person name="Markowitz V."/>
            <person name="Hugenholtz P."/>
            <person name="Kyrpides N.C."/>
            <person name="Klenk H.P."/>
            <person name="Lapidus A."/>
        </authorList>
    </citation>
    <scope>NUCLEOTIDE SEQUENCE [LARGE SCALE GENOMIC DNA]</scope>
    <source>
        <strain evidence="4">ATCC BAA-8 / DSM 12333 / NBRC 16432</strain>
    </source>
</reference>
<dbReference type="PANTHER" id="PTHR43252">
    <property type="entry name" value="TRANSCRIPTIONAL REGULATOR YQJI"/>
    <property type="match status" value="1"/>
</dbReference>
<dbReference type="InterPro" id="IPR018309">
    <property type="entry name" value="Tscrpt_reg_PadR_C"/>
</dbReference>
<dbReference type="Pfam" id="PF10400">
    <property type="entry name" value="Vir_act_alpha_C"/>
    <property type="match status" value="1"/>
</dbReference>
<dbReference type="AlphaFoldDB" id="C5C0M5"/>
<dbReference type="PANTHER" id="PTHR43252:SF4">
    <property type="entry name" value="TRANSCRIPTIONAL REGULATORY PROTEIN"/>
    <property type="match status" value="1"/>
</dbReference>
<dbReference type="HOGENOM" id="CLU_089258_0_0_11"/>
<dbReference type="STRING" id="471853.Bcav_3177"/>
<keyword evidence="4" id="KW-1185">Reference proteome</keyword>
<feature type="domain" description="Transcription regulator PadR N-terminal" evidence="1">
    <location>
        <begin position="7"/>
        <end position="78"/>
    </location>
</feature>
<accession>C5C0M5</accession>
<feature type="domain" description="Transcription regulator PadR C-terminal" evidence="2">
    <location>
        <begin position="94"/>
        <end position="172"/>
    </location>
</feature>
<dbReference type="EMBL" id="CP001618">
    <property type="protein sequence ID" value="ACQ81421.1"/>
    <property type="molecule type" value="Genomic_DNA"/>
</dbReference>